<dbReference type="InterPro" id="IPR013229">
    <property type="entry name" value="PEGA"/>
</dbReference>
<dbReference type="InterPro" id="IPR016187">
    <property type="entry name" value="CTDL_fold"/>
</dbReference>
<dbReference type="InterPro" id="IPR051043">
    <property type="entry name" value="Sulfatase_Mod_Factor_Kinase"/>
</dbReference>
<proteinExistence type="predicted"/>
<dbReference type="InterPro" id="IPR005532">
    <property type="entry name" value="SUMF_dom"/>
</dbReference>
<dbReference type="Pfam" id="PF03781">
    <property type="entry name" value="FGE-sulfatase"/>
    <property type="match status" value="1"/>
</dbReference>
<dbReference type="Proteomes" id="UP000615796">
    <property type="component" value="Unassembled WGS sequence"/>
</dbReference>
<sequence>MRPGLPVLLLALLPCLVTAPTLAEGTPSSVMAIDDALFTHHTQWQEAKKATQHQQTVVDTQQAELARLTALAKQLNTAFNSAKTALERDYLKMIDEPQLDISGSQNAYQTAWSEVKKNQQDTLLAEQTLQEMHNQLVQLQASQDAIQQKITQLDQDKLRARAERLRTELSRVGEQKVSFTNVCNAAMTLAQCSQQTTDLAQQKAVNQFQTWLIEETTEAPLIKQHLAAVSLNIHLLRHKTVDSGFYDGNRFKTVLDAQLDARPAENVPCTLLNIDSQYCFAPGDGSHPSQQKEVAWVNVMIRSNQHNDQVTINSVRYGSTPVEIMLPTGQHHVVIKKEGFHPFDQQVNISNDHTLRAVLREIVNEVKAGDKFADTLKNTQQAPQMITLLAGEYLLGENTSRQVRLDHAFAISATPVTVGQFKQFIQQTGYKTDAELKNICLAVQGTTVAPVSGSDWKNPGFQQTAQSPAVCISRSDARAYTNWLTQQTGFRYRLPSEDEWEIAARAGRRTDYWWGNDFGAGQANTGWSGTPWSNNRTSPVMAFSPNPLGFYDMVGNVWQWTSDNPGIAKGGAWSFSPEMAKAYHQLFVSPSTAANYLGFRVLREL</sequence>
<dbReference type="Pfam" id="PF08308">
    <property type="entry name" value="PEGA"/>
    <property type="match status" value="1"/>
</dbReference>
<keyword evidence="2" id="KW-0732">Signal</keyword>
<evidence type="ECO:0000259" key="3">
    <source>
        <dbReference type="Pfam" id="PF03781"/>
    </source>
</evidence>
<evidence type="ECO:0000256" key="1">
    <source>
        <dbReference type="SAM" id="Coils"/>
    </source>
</evidence>
<feature type="signal peptide" evidence="2">
    <location>
        <begin position="1"/>
        <end position="23"/>
    </location>
</feature>
<accession>A0A9X0UI12</accession>
<evidence type="ECO:0000256" key="2">
    <source>
        <dbReference type="SAM" id="SignalP"/>
    </source>
</evidence>
<keyword evidence="6" id="KW-1185">Reference proteome</keyword>
<feature type="coiled-coil region" evidence="1">
    <location>
        <begin position="129"/>
        <end position="175"/>
    </location>
</feature>
<dbReference type="AlphaFoldDB" id="A0A9X0UI12"/>
<dbReference type="GO" id="GO:0120147">
    <property type="term" value="F:formylglycine-generating oxidase activity"/>
    <property type="evidence" value="ECO:0007669"/>
    <property type="project" value="TreeGrafter"/>
</dbReference>
<dbReference type="PANTHER" id="PTHR23150:SF19">
    <property type="entry name" value="FORMYLGLYCINE-GENERATING ENZYME"/>
    <property type="match status" value="1"/>
</dbReference>
<gene>
    <name evidence="5" type="ORF">H8Q88_06120</name>
</gene>
<comment type="caution">
    <text evidence="5">The sequence shown here is derived from an EMBL/GenBank/DDBJ whole genome shotgun (WGS) entry which is preliminary data.</text>
</comment>
<dbReference type="PANTHER" id="PTHR23150">
    <property type="entry name" value="SULFATASE MODIFYING FACTOR 1, 2"/>
    <property type="match status" value="1"/>
</dbReference>
<feature type="domain" description="Sulfatase-modifying factor enzyme-like" evidence="3">
    <location>
        <begin position="382"/>
        <end position="603"/>
    </location>
</feature>
<dbReference type="InterPro" id="IPR042095">
    <property type="entry name" value="SUMF_sf"/>
</dbReference>
<reference evidence="5" key="1">
    <citation type="submission" date="2020-08" db="EMBL/GenBank/DDBJ databases">
        <title>Genome Sequencing and Pan-Genome Analysis of Migratory bird Vibrio Strains, Inner Mongolia.</title>
        <authorList>
            <person name="Zheng L."/>
        </authorList>
    </citation>
    <scope>NUCLEOTIDE SEQUENCE</scope>
    <source>
        <strain evidence="5">M13F</strain>
    </source>
</reference>
<dbReference type="RefSeq" id="WP_187025587.1">
    <property type="nucleotide sequence ID" value="NZ_JACRUP010000002.1"/>
</dbReference>
<organism evidence="5 6">
    <name type="scientific">Vibrio metschnikovii</name>
    <dbReference type="NCBI Taxonomy" id="28172"/>
    <lineage>
        <taxon>Bacteria</taxon>
        <taxon>Pseudomonadati</taxon>
        <taxon>Pseudomonadota</taxon>
        <taxon>Gammaproteobacteria</taxon>
        <taxon>Vibrionales</taxon>
        <taxon>Vibrionaceae</taxon>
        <taxon>Vibrio</taxon>
    </lineage>
</organism>
<keyword evidence="1" id="KW-0175">Coiled coil</keyword>
<feature type="domain" description="PEGA" evidence="4">
    <location>
        <begin position="296"/>
        <end position="357"/>
    </location>
</feature>
<feature type="chain" id="PRO_5040827127" evidence="2">
    <location>
        <begin position="24"/>
        <end position="605"/>
    </location>
</feature>
<protein>
    <submittedName>
        <fullName evidence="5">SUMF1/EgtB/PvdO family nonheme iron enzyme</fullName>
    </submittedName>
</protein>
<dbReference type="Gene3D" id="3.90.1580.10">
    <property type="entry name" value="paralog of FGE (formylglycine-generating enzyme)"/>
    <property type="match status" value="1"/>
</dbReference>
<dbReference type="SUPFAM" id="SSF56436">
    <property type="entry name" value="C-type lectin-like"/>
    <property type="match status" value="1"/>
</dbReference>
<evidence type="ECO:0000313" key="6">
    <source>
        <dbReference type="Proteomes" id="UP000615796"/>
    </source>
</evidence>
<evidence type="ECO:0000259" key="4">
    <source>
        <dbReference type="Pfam" id="PF08308"/>
    </source>
</evidence>
<evidence type="ECO:0000313" key="5">
    <source>
        <dbReference type="EMBL" id="MBC5850534.1"/>
    </source>
</evidence>
<name>A0A9X0UI12_VIBME</name>
<dbReference type="EMBL" id="JACRUP010000002">
    <property type="protein sequence ID" value="MBC5850534.1"/>
    <property type="molecule type" value="Genomic_DNA"/>
</dbReference>